<dbReference type="PROSITE" id="PS51257">
    <property type="entry name" value="PROKAR_LIPOPROTEIN"/>
    <property type="match status" value="1"/>
</dbReference>
<feature type="chain" id="PRO_5047176144" evidence="1">
    <location>
        <begin position="21"/>
        <end position="285"/>
    </location>
</feature>
<dbReference type="InterPro" id="IPR022742">
    <property type="entry name" value="Hydrolase_4"/>
</dbReference>
<dbReference type="Gene3D" id="3.40.50.1820">
    <property type="entry name" value="alpha/beta hydrolase"/>
    <property type="match status" value="1"/>
</dbReference>
<dbReference type="InterPro" id="IPR029058">
    <property type="entry name" value="AB_hydrolase_fold"/>
</dbReference>
<dbReference type="SUPFAM" id="SSF53474">
    <property type="entry name" value="alpha/beta-Hydrolases"/>
    <property type="match status" value="1"/>
</dbReference>
<sequence>MRVIKLLIPLCILVLGSGCAIDVSPKAFIHQDEQPLQLDTSSLQKAIQKDEAQVSITTVQLTNAQGLELVGVAVSYPKAKANIVFFGGDGQTINSGSGLIHRFGQIPANILWVDYQGMGASGKAEKLKVANLKSDALQVYDYAKEVFPKRLPTLVHGLSMGSLMATYVAAERPVDAIVLDGALNDLPSVVTNMMPSWSRIFTTLDIHPDLANMSNVDAIKDYHGPVLFLVGEKDRITPVAFVEQVYRAAPSEHKVLYVIPGQTHFHGMKQEATIQRYREFVESLK</sequence>
<protein>
    <submittedName>
        <fullName evidence="3">Lysophospholipase</fullName>
    </submittedName>
</protein>
<accession>A0ABT3PAN0</accession>
<name>A0ABT3PAN0_9ALTE</name>
<dbReference type="RefSeq" id="WP_265618719.1">
    <property type="nucleotide sequence ID" value="NZ_JAPFRD010000013.1"/>
</dbReference>
<dbReference type="Pfam" id="PF12146">
    <property type="entry name" value="Hydrolase_4"/>
    <property type="match status" value="1"/>
</dbReference>
<dbReference type="EMBL" id="JAPFRD010000013">
    <property type="protein sequence ID" value="MCW8109839.1"/>
    <property type="molecule type" value="Genomic_DNA"/>
</dbReference>
<gene>
    <name evidence="3" type="ORF">OPS25_15135</name>
</gene>
<keyword evidence="4" id="KW-1185">Reference proteome</keyword>
<evidence type="ECO:0000256" key="1">
    <source>
        <dbReference type="SAM" id="SignalP"/>
    </source>
</evidence>
<keyword evidence="1" id="KW-0732">Signal</keyword>
<comment type="caution">
    <text evidence="3">The sequence shown here is derived from an EMBL/GenBank/DDBJ whole genome shotgun (WGS) entry which is preliminary data.</text>
</comment>
<reference evidence="3" key="1">
    <citation type="submission" date="2022-11" db="EMBL/GenBank/DDBJ databases">
        <title>Alteromonas sp. nov., isolated from sea water of the Qingdao.</title>
        <authorList>
            <person name="Wang Q."/>
        </authorList>
    </citation>
    <scope>NUCLEOTIDE SEQUENCE</scope>
    <source>
        <strain evidence="3">ASW11-7</strain>
    </source>
</reference>
<dbReference type="PANTHER" id="PTHR12277">
    <property type="entry name" value="ALPHA/BETA HYDROLASE DOMAIN-CONTAINING PROTEIN"/>
    <property type="match status" value="1"/>
</dbReference>
<evidence type="ECO:0000313" key="4">
    <source>
        <dbReference type="Proteomes" id="UP001142810"/>
    </source>
</evidence>
<evidence type="ECO:0000259" key="2">
    <source>
        <dbReference type="Pfam" id="PF12146"/>
    </source>
</evidence>
<dbReference type="PANTHER" id="PTHR12277:SF81">
    <property type="entry name" value="PROTEIN ABHD13"/>
    <property type="match status" value="1"/>
</dbReference>
<organism evidence="3 4">
    <name type="scientific">Alteromonas aquimaris</name>
    <dbReference type="NCBI Taxonomy" id="2998417"/>
    <lineage>
        <taxon>Bacteria</taxon>
        <taxon>Pseudomonadati</taxon>
        <taxon>Pseudomonadota</taxon>
        <taxon>Gammaproteobacteria</taxon>
        <taxon>Alteromonadales</taxon>
        <taxon>Alteromonadaceae</taxon>
        <taxon>Alteromonas/Salinimonas group</taxon>
        <taxon>Alteromonas</taxon>
    </lineage>
</organism>
<feature type="domain" description="Serine aminopeptidase S33" evidence="2">
    <location>
        <begin position="78"/>
        <end position="200"/>
    </location>
</feature>
<feature type="signal peptide" evidence="1">
    <location>
        <begin position="1"/>
        <end position="20"/>
    </location>
</feature>
<evidence type="ECO:0000313" key="3">
    <source>
        <dbReference type="EMBL" id="MCW8109839.1"/>
    </source>
</evidence>
<proteinExistence type="predicted"/>
<dbReference type="Proteomes" id="UP001142810">
    <property type="component" value="Unassembled WGS sequence"/>
</dbReference>